<sequence>MVASLLALYRTTSLEVIGWTHLTWPSISLDSAQLVHYFGLPQAHIRSVRKCMLVTFTPENDEEDPLMVFPSFSKEFKMESTCVVRWIGYVEQGRRKTHLSKFQVRSSAAIKRQPMQSLVSKRDTPGFHKKGILWGRKVN</sequence>
<proteinExistence type="predicted"/>
<organism evidence="1 2">
    <name type="scientific">Mycena rosella</name>
    <name type="common">Pink bonnet</name>
    <name type="synonym">Agaricus rosellus</name>
    <dbReference type="NCBI Taxonomy" id="1033263"/>
    <lineage>
        <taxon>Eukaryota</taxon>
        <taxon>Fungi</taxon>
        <taxon>Dikarya</taxon>
        <taxon>Basidiomycota</taxon>
        <taxon>Agaricomycotina</taxon>
        <taxon>Agaricomycetes</taxon>
        <taxon>Agaricomycetidae</taxon>
        <taxon>Agaricales</taxon>
        <taxon>Marasmiineae</taxon>
        <taxon>Mycenaceae</taxon>
        <taxon>Mycena</taxon>
    </lineage>
</organism>
<keyword evidence="2" id="KW-1185">Reference proteome</keyword>
<gene>
    <name evidence="1" type="ORF">B0H17DRAFT_1142172</name>
</gene>
<evidence type="ECO:0000313" key="1">
    <source>
        <dbReference type="EMBL" id="KAJ7669614.1"/>
    </source>
</evidence>
<dbReference type="Proteomes" id="UP001221757">
    <property type="component" value="Unassembled WGS sequence"/>
</dbReference>
<dbReference type="AlphaFoldDB" id="A0AAD7CYD5"/>
<reference evidence="1" key="1">
    <citation type="submission" date="2023-03" db="EMBL/GenBank/DDBJ databases">
        <title>Massive genome expansion in bonnet fungi (Mycena s.s.) driven by repeated elements and novel gene families across ecological guilds.</title>
        <authorList>
            <consortium name="Lawrence Berkeley National Laboratory"/>
            <person name="Harder C.B."/>
            <person name="Miyauchi S."/>
            <person name="Viragh M."/>
            <person name="Kuo A."/>
            <person name="Thoen E."/>
            <person name="Andreopoulos B."/>
            <person name="Lu D."/>
            <person name="Skrede I."/>
            <person name="Drula E."/>
            <person name="Henrissat B."/>
            <person name="Morin E."/>
            <person name="Kohler A."/>
            <person name="Barry K."/>
            <person name="LaButti K."/>
            <person name="Morin E."/>
            <person name="Salamov A."/>
            <person name="Lipzen A."/>
            <person name="Mereny Z."/>
            <person name="Hegedus B."/>
            <person name="Baldrian P."/>
            <person name="Stursova M."/>
            <person name="Weitz H."/>
            <person name="Taylor A."/>
            <person name="Grigoriev I.V."/>
            <person name="Nagy L.G."/>
            <person name="Martin F."/>
            <person name="Kauserud H."/>
        </authorList>
    </citation>
    <scope>NUCLEOTIDE SEQUENCE</scope>
    <source>
        <strain evidence="1">CBHHK067</strain>
    </source>
</reference>
<dbReference type="EMBL" id="JARKIE010000187">
    <property type="protein sequence ID" value="KAJ7669614.1"/>
    <property type="molecule type" value="Genomic_DNA"/>
</dbReference>
<accession>A0AAD7CYD5</accession>
<evidence type="ECO:0000313" key="2">
    <source>
        <dbReference type="Proteomes" id="UP001221757"/>
    </source>
</evidence>
<protein>
    <submittedName>
        <fullName evidence="1">Uncharacterized protein</fullName>
    </submittedName>
</protein>
<comment type="caution">
    <text evidence="1">The sequence shown here is derived from an EMBL/GenBank/DDBJ whole genome shotgun (WGS) entry which is preliminary data.</text>
</comment>
<name>A0AAD7CYD5_MYCRO</name>